<comment type="catalytic activity">
    <reaction evidence="19">
        <text>L-tyrosyl-[protein] + ATP = O-phospho-L-tyrosyl-[protein] + ADP + H(+)</text>
        <dbReference type="Rhea" id="RHEA:10596"/>
        <dbReference type="Rhea" id="RHEA-COMP:10136"/>
        <dbReference type="Rhea" id="RHEA-COMP:20101"/>
        <dbReference type="ChEBI" id="CHEBI:15378"/>
        <dbReference type="ChEBI" id="CHEBI:30616"/>
        <dbReference type="ChEBI" id="CHEBI:46858"/>
        <dbReference type="ChEBI" id="CHEBI:61978"/>
        <dbReference type="ChEBI" id="CHEBI:456216"/>
        <dbReference type="EC" id="2.7.10.1"/>
    </reaction>
</comment>
<evidence type="ECO:0000256" key="11">
    <source>
        <dbReference type="ARBA" id="ARBA00022843"/>
    </source>
</evidence>
<feature type="binding site" evidence="21">
    <location>
        <position position="820"/>
    </location>
    <ligand>
        <name>ATP</name>
        <dbReference type="ChEBI" id="CHEBI:30616"/>
    </ligand>
</feature>
<feature type="binding site" evidence="22">
    <location>
        <position position="821"/>
    </location>
    <ligand>
        <name>Mg(2+)</name>
        <dbReference type="ChEBI" id="CHEBI:18420"/>
    </ligand>
</feature>
<keyword evidence="12 27" id="KW-1133">Transmembrane helix</keyword>
<dbReference type="Gene3D" id="1.10.510.10">
    <property type="entry name" value="Transferase(Phosphotransferase) domain 1"/>
    <property type="match status" value="1"/>
</dbReference>
<dbReference type="InterPro" id="IPR008266">
    <property type="entry name" value="Tyr_kinase_AS"/>
</dbReference>
<accession>A0A6P7J3R9</accession>
<dbReference type="GO" id="GO:0001525">
    <property type="term" value="P:angiogenesis"/>
    <property type="evidence" value="ECO:0007669"/>
    <property type="project" value="TreeGrafter"/>
</dbReference>
<dbReference type="SUPFAM" id="SSF48726">
    <property type="entry name" value="Immunoglobulin"/>
    <property type="match status" value="3"/>
</dbReference>
<evidence type="ECO:0000256" key="6">
    <source>
        <dbReference type="ARBA" id="ARBA00022692"/>
    </source>
</evidence>
<evidence type="ECO:0000256" key="20">
    <source>
        <dbReference type="PIRSR" id="PIRSR000615-1"/>
    </source>
</evidence>
<keyword evidence="10 21" id="KW-0067">ATP-binding</keyword>
<evidence type="ECO:0000256" key="3">
    <source>
        <dbReference type="ARBA" id="ARBA00022475"/>
    </source>
</evidence>
<dbReference type="Proteomes" id="UP000515145">
    <property type="component" value="Chromosome 10"/>
</dbReference>
<keyword evidence="4" id="KW-0597">Phosphoprotein</keyword>
<dbReference type="GO" id="GO:0014911">
    <property type="term" value="P:positive regulation of smooth muscle cell migration"/>
    <property type="evidence" value="ECO:0007669"/>
    <property type="project" value="TreeGrafter"/>
</dbReference>
<name>A0A6P7J3R9_9TELE</name>
<dbReference type="InterPro" id="IPR020635">
    <property type="entry name" value="Tyr_kinase_cat_dom"/>
</dbReference>
<keyword evidence="9" id="KW-0418">Kinase</keyword>
<dbReference type="GO" id="GO:0046872">
    <property type="term" value="F:metal ion binding"/>
    <property type="evidence" value="ECO:0007669"/>
    <property type="project" value="UniProtKB-KW"/>
</dbReference>
<dbReference type="GO" id="GO:0060326">
    <property type="term" value="P:cell chemotaxis"/>
    <property type="evidence" value="ECO:0007669"/>
    <property type="project" value="TreeGrafter"/>
</dbReference>
<dbReference type="EC" id="2.7.10.1" evidence="2"/>
<dbReference type="AlphaFoldDB" id="A0A6P7J3R9"/>
<dbReference type="InterPro" id="IPR003598">
    <property type="entry name" value="Ig_sub2"/>
</dbReference>
<sequence length="1108" mass="124314">MRRGTASTFHLAVTLTALLCFCTELSCLKITPEDKEIVLTQGSSLTLTCSGSVETTWMFKRDDVPYFQVEQIQNRRSHQIVQSNATTSILTLWNVSWKHTGVYQCIEPLSGEIEEVAVFVPDPDMWFIESSHGMVTKTSERSTIPCVVSNPNINVTLYDRDSDQPIPGLYDPSEGYKAVLEDRNYVCRGKLNGEMKESQAFYVFSIAVPEAIDAYINASKTVLKQGEALTVNCTVHGVELVYFSWDIPNRELIEVDPLTDILSVTNMRSCLIFPVATVAHSGTYVCHVHEGIQDQTASASVKITVLEHGFVDVKPAQQQNISAMLQENVELRVEIEAYPPPQVLWTKDGATIKGDKTIIFRQEHEIRYVTILTLVRVRTNQKGLYAVLISNGDDTKQVTFDLEVQVPSQIKDLIDQHLPGKRHLVTCEAEGVPTPTIQWYSCDSMLKCSNQTAVWMPLIPEPEVLSIQTNVSYSETRKTSRVQSQVTFHKPQQVTVRCETSNKAGLVDRRDIKLVSSTLFSQVAVLAAVLALVVIVIMSFIILIAVWRKKPRYEIRWKVIESVSQDGHEYIYVDPIHLPYDLAWEMPRDHLVLGRTLGSGAFGRVVEATAYGLTHSQSSTKVAVKMLKSTARRSETQALMSELKIMSHLGPHLNIVNLLGACTKHGPLYLVTEYCRYGDLVDYLHRNKHTFLQYYAEKNQDTDCLISRGSTPLSQGKGYVSFGSESDGGYMDMSKDEPSVYVPMQEQIDSIKYADIQPSPYESPYQQDLYQEQGGSRLELAISDSPILTYDDLLGFSYQVAKGMEFLASKNCVHRDLAARNVLICEGKLVKICDFGLARDIMHDSNYISKGSTFLPLKWMAPESIFHNLYTTLSDVWSYGILLWEIFTLGGTPYPDLPMNELFYSALKRGYRMAKPAHASDEIYEIMKKCWDEKFEKRPEFSSLVHSVGNMLTDSYTKRYNQVCDNFLKSDHPAVARTKPRLSSPFPIANPAFGSPSPIALASSPPPLDPYNHQGLRPGGFRQEADAQEVIPSYNEYIIPIPDPKPEEGFTDEPSESPASSLALEEETDSMSQDTADTLPEEDRLEETSERDALLGSSGTPEVEDSFL</sequence>
<dbReference type="InterPro" id="IPR007110">
    <property type="entry name" value="Ig-like_dom"/>
</dbReference>
<dbReference type="InterPro" id="IPR013098">
    <property type="entry name" value="Ig_I-set"/>
</dbReference>
<feature type="binding site" evidence="21">
    <location>
        <begin position="673"/>
        <end position="679"/>
    </location>
    <ligand>
        <name>ATP</name>
        <dbReference type="ChEBI" id="CHEBI:30616"/>
    </ligand>
</feature>
<keyword evidence="17" id="KW-0325">Glycoprotein</keyword>
<evidence type="ECO:0000313" key="32">
    <source>
        <dbReference type="RefSeq" id="XP_028271185.1"/>
    </source>
</evidence>
<keyword evidence="18 25" id="KW-0393">Immunoglobulin domain</keyword>
<evidence type="ECO:0000256" key="24">
    <source>
        <dbReference type="PROSITE-ProRule" id="PRU10141"/>
    </source>
</evidence>
<evidence type="ECO:0000256" key="17">
    <source>
        <dbReference type="ARBA" id="ARBA00023180"/>
    </source>
</evidence>
<dbReference type="PROSITE" id="PS00240">
    <property type="entry name" value="RECEPTOR_TYR_KIN_III"/>
    <property type="match status" value="1"/>
</dbReference>
<dbReference type="Pfam" id="PF25305">
    <property type="entry name" value="Ig_PDGFR_d4"/>
    <property type="match status" value="1"/>
</dbReference>
<dbReference type="InterPro" id="IPR017441">
    <property type="entry name" value="Protein_kinase_ATP_BS"/>
</dbReference>
<feature type="domain" description="Protein kinase" evidence="29">
    <location>
        <begin position="591"/>
        <end position="957"/>
    </location>
</feature>
<keyword evidence="13 27" id="KW-0472">Membrane</keyword>
<dbReference type="InterPro" id="IPR036179">
    <property type="entry name" value="Ig-like_dom_sf"/>
</dbReference>
<evidence type="ECO:0000256" key="23">
    <source>
        <dbReference type="PIRSR" id="PIRSR000615-4"/>
    </source>
</evidence>
<dbReference type="GO" id="GO:0001667">
    <property type="term" value="P:ameboidal-type cell migration"/>
    <property type="evidence" value="ECO:0007669"/>
    <property type="project" value="UniProtKB-ARBA"/>
</dbReference>
<feature type="active site" description="Proton acceptor" evidence="20">
    <location>
        <position position="816"/>
    </location>
</feature>
<dbReference type="Gene3D" id="2.60.40.10">
    <property type="entry name" value="Immunoglobulins"/>
    <property type="match status" value="5"/>
</dbReference>
<evidence type="ECO:0000259" key="30">
    <source>
        <dbReference type="PROSITE" id="PS50835"/>
    </source>
</evidence>
<dbReference type="Pfam" id="PF13895">
    <property type="entry name" value="Ig_2"/>
    <property type="match status" value="1"/>
</dbReference>
<evidence type="ECO:0000256" key="13">
    <source>
        <dbReference type="ARBA" id="ARBA00023136"/>
    </source>
</evidence>
<dbReference type="InterPro" id="IPR001245">
    <property type="entry name" value="Ser-Thr/Tyr_kinase_cat_dom"/>
</dbReference>
<organism evidence="31 32">
    <name type="scientific">Parambassis ranga</name>
    <name type="common">Indian glassy fish</name>
    <dbReference type="NCBI Taxonomy" id="210632"/>
    <lineage>
        <taxon>Eukaryota</taxon>
        <taxon>Metazoa</taxon>
        <taxon>Chordata</taxon>
        <taxon>Craniata</taxon>
        <taxon>Vertebrata</taxon>
        <taxon>Euteleostomi</taxon>
        <taxon>Actinopterygii</taxon>
        <taxon>Neopterygii</taxon>
        <taxon>Teleostei</taxon>
        <taxon>Neoteleostei</taxon>
        <taxon>Acanthomorphata</taxon>
        <taxon>Ovalentaria</taxon>
        <taxon>Ambassidae</taxon>
        <taxon>Parambassis</taxon>
    </lineage>
</organism>
<dbReference type="InterPro" id="IPR003599">
    <property type="entry name" value="Ig_sub"/>
</dbReference>
<evidence type="ECO:0000256" key="12">
    <source>
        <dbReference type="ARBA" id="ARBA00022989"/>
    </source>
</evidence>
<dbReference type="PROSITE" id="PS00107">
    <property type="entry name" value="PROTEIN_KINASE_ATP"/>
    <property type="match status" value="1"/>
</dbReference>
<feature type="binding site" evidence="21 24">
    <location>
        <position position="625"/>
    </location>
    <ligand>
        <name>ATP</name>
        <dbReference type="ChEBI" id="CHEBI:30616"/>
    </ligand>
</feature>
<dbReference type="GO" id="GO:0048407">
    <property type="term" value="F:platelet-derived growth factor binding"/>
    <property type="evidence" value="ECO:0007669"/>
    <property type="project" value="TreeGrafter"/>
</dbReference>
<keyword evidence="8 21" id="KW-0547">Nucleotide-binding</keyword>
<dbReference type="SMART" id="SM00409">
    <property type="entry name" value="IG"/>
    <property type="match status" value="3"/>
</dbReference>
<evidence type="ECO:0000256" key="26">
    <source>
        <dbReference type="SAM" id="MobiDB-lite"/>
    </source>
</evidence>
<dbReference type="GO" id="GO:0005524">
    <property type="term" value="F:ATP binding"/>
    <property type="evidence" value="ECO:0007669"/>
    <property type="project" value="UniProtKB-UniRule"/>
</dbReference>
<dbReference type="OrthoDB" id="9936425at2759"/>
<dbReference type="Gene3D" id="3.30.200.20">
    <property type="entry name" value="Phosphorylase Kinase, domain 1"/>
    <property type="match status" value="1"/>
</dbReference>
<feature type="chain" id="PRO_5028462411" description="receptor protein-tyrosine kinase" evidence="28">
    <location>
        <begin position="28"/>
        <end position="1108"/>
    </location>
</feature>
<evidence type="ECO:0000256" key="27">
    <source>
        <dbReference type="SAM" id="Phobius"/>
    </source>
</evidence>
<keyword evidence="31" id="KW-1185">Reference proteome</keyword>
<evidence type="ECO:0000256" key="14">
    <source>
        <dbReference type="ARBA" id="ARBA00023137"/>
    </source>
</evidence>
<dbReference type="GO" id="GO:0005886">
    <property type="term" value="C:plasma membrane"/>
    <property type="evidence" value="ECO:0007669"/>
    <property type="project" value="UniProtKB-SubCell"/>
</dbReference>
<evidence type="ECO:0000256" key="2">
    <source>
        <dbReference type="ARBA" id="ARBA00011902"/>
    </source>
</evidence>
<evidence type="ECO:0000256" key="18">
    <source>
        <dbReference type="ARBA" id="ARBA00023319"/>
    </source>
</evidence>
<dbReference type="SUPFAM" id="SSF56112">
    <property type="entry name" value="Protein kinase-like (PK-like)"/>
    <property type="match status" value="1"/>
</dbReference>
<keyword evidence="15" id="KW-1015">Disulfide bond</keyword>
<dbReference type="InParanoid" id="A0A6P7J3R9"/>
<dbReference type="PIRSF" id="PIRSF000615">
    <property type="entry name" value="TyrPK_CSF1-R"/>
    <property type="match status" value="1"/>
</dbReference>
<evidence type="ECO:0000256" key="9">
    <source>
        <dbReference type="ARBA" id="ARBA00022777"/>
    </source>
</evidence>
<evidence type="ECO:0000256" key="22">
    <source>
        <dbReference type="PIRSR" id="PIRSR000615-3"/>
    </source>
</evidence>
<evidence type="ECO:0000256" key="21">
    <source>
        <dbReference type="PIRSR" id="PIRSR000615-2"/>
    </source>
</evidence>
<evidence type="ECO:0000256" key="4">
    <source>
        <dbReference type="ARBA" id="ARBA00022553"/>
    </source>
</evidence>
<dbReference type="FunFam" id="3.30.200.20:FF:000025">
    <property type="entry name" value="Platelet-derived growth factor receptor alpha"/>
    <property type="match status" value="1"/>
</dbReference>
<feature type="signal peptide" evidence="28">
    <location>
        <begin position="1"/>
        <end position="27"/>
    </location>
</feature>
<keyword evidence="16 25" id="KW-0675">Receptor</keyword>
<evidence type="ECO:0000256" key="8">
    <source>
        <dbReference type="ARBA" id="ARBA00022741"/>
    </source>
</evidence>
<keyword evidence="22" id="KW-0479">Metal-binding</keyword>
<keyword evidence="22" id="KW-0460">Magnesium</keyword>
<feature type="region of interest" description="Disordered" evidence="26">
    <location>
        <begin position="1038"/>
        <end position="1108"/>
    </location>
</feature>
<dbReference type="InterPro" id="IPR050122">
    <property type="entry name" value="RTK"/>
</dbReference>
<keyword evidence="11" id="KW-0832">Ubl conjugation</keyword>
<feature type="domain" description="Ig-like" evidence="30">
    <location>
        <begin position="32"/>
        <end position="105"/>
    </location>
</feature>
<dbReference type="PANTHER" id="PTHR24416">
    <property type="entry name" value="TYROSINE-PROTEIN KINASE RECEPTOR"/>
    <property type="match status" value="1"/>
</dbReference>
<feature type="transmembrane region" description="Helical" evidence="27">
    <location>
        <begin position="519"/>
        <end position="547"/>
    </location>
</feature>
<dbReference type="Pfam" id="PF07679">
    <property type="entry name" value="I-set"/>
    <property type="match status" value="1"/>
</dbReference>
<dbReference type="InterPro" id="IPR013783">
    <property type="entry name" value="Ig-like_fold"/>
</dbReference>
<comment type="similarity">
    <text evidence="25">Belongs to the protein kinase superfamily. Tyr protein kinase family. CSF-1/PDGF receptor subfamily.</text>
</comment>
<dbReference type="InterPro" id="IPR011009">
    <property type="entry name" value="Kinase-like_dom_sf"/>
</dbReference>
<feature type="binding site" evidence="22">
    <location>
        <position position="834"/>
    </location>
    <ligand>
        <name>Mg(2+)</name>
        <dbReference type="ChEBI" id="CHEBI:18420"/>
    </ligand>
</feature>
<dbReference type="PROSITE" id="PS00109">
    <property type="entry name" value="PROTEIN_KINASE_TYR"/>
    <property type="match status" value="1"/>
</dbReference>
<dbReference type="FunFam" id="1.10.510.10:FF:000140">
    <property type="entry name" value="Platelet-derived growth factor receptor beta"/>
    <property type="match status" value="1"/>
</dbReference>
<dbReference type="GO" id="GO:0043235">
    <property type="term" value="C:receptor complex"/>
    <property type="evidence" value="ECO:0007669"/>
    <property type="project" value="TreeGrafter"/>
</dbReference>
<comment type="subcellular location">
    <subcellularLocation>
        <location evidence="1">Cell membrane</location>
        <topology evidence="1">Single-pass type I membrane protein</topology>
    </subcellularLocation>
    <subcellularLocation>
        <location evidence="25">Membrane</location>
        <topology evidence="25">Single-pass type I membrane protein</topology>
    </subcellularLocation>
</comment>
<evidence type="ECO:0000256" key="19">
    <source>
        <dbReference type="ARBA" id="ARBA00051243"/>
    </source>
</evidence>
<keyword evidence="7" id="KW-0677">Repeat</keyword>
<feature type="site" description="Important for interaction with phosphotyrosine-binding proteins" evidence="23">
    <location>
        <position position="960"/>
    </location>
</feature>
<keyword evidence="6 25" id="KW-0812">Transmembrane</keyword>
<gene>
    <name evidence="32" type="primary">pdgfrb</name>
</gene>
<reference evidence="32" key="1">
    <citation type="submission" date="2025-08" db="UniProtKB">
        <authorList>
            <consortium name="RefSeq"/>
        </authorList>
    </citation>
    <scope>IDENTIFICATION</scope>
</reference>
<keyword evidence="5" id="KW-0808">Transferase</keyword>
<dbReference type="InterPro" id="IPR000719">
    <property type="entry name" value="Prot_kinase_dom"/>
</dbReference>
<dbReference type="InterPro" id="IPR001824">
    <property type="entry name" value="Tyr_kinase_rcpt_3_CS"/>
</dbReference>
<evidence type="ECO:0000256" key="5">
    <source>
        <dbReference type="ARBA" id="ARBA00022679"/>
    </source>
</evidence>
<dbReference type="Pfam" id="PF07714">
    <property type="entry name" value="PK_Tyr_Ser-Thr"/>
    <property type="match status" value="1"/>
</dbReference>
<dbReference type="CTD" id="5159"/>
<feature type="binding site" evidence="22">
    <location>
        <position position="570"/>
    </location>
    <ligand>
        <name>Mg(2+)</name>
        <dbReference type="ChEBI" id="CHEBI:18420"/>
    </ligand>
</feature>
<keyword evidence="28" id="KW-0732">Signal</keyword>
<dbReference type="SMART" id="SM00219">
    <property type="entry name" value="TyrKc"/>
    <property type="match status" value="1"/>
</dbReference>
<proteinExistence type="inferred from homology"/>
<evidence type="ECO:0000313" key="31">
    <source>
        <dbReference type="Proteomes" id="UP000515145"/>
    </source>
</evidence>
<dbReference type="PRINTS" id="PR01832">
    <property type="entry name" value="VEGFRECEPTOR"/>
</dbReference>
<evidence type="ECO:0000256" key="16">
    <source>
        <dbReference type="ARBA" id="ARBA00023170"/>
    </source>
</evidence>
<dbReference type="GeneID" id="114442116"/>
<dbReference type="PROSITE" id="PS50835">
    <property type="entry name" value="IG_LIKE"/>
    <property type="match status" value="2"/>
</dbReference>
<feature type="domain" description="Ig-like" evidence="30">
    <location>
        <begin position="209"/>
        <end position="304"/>
    </location>
</feature>
<evidence type="ECO:0000256" key="1">
    <source>
        <dbReference type="ARBA" id="ARBA00004251"/>
    </source>
</evidence>
<evidence type="ECO:0000256" key="10">
    <source>
        <dbReference type="ARBA" id="ARBA00022840"/>
    </source>
</evidence>
<evidence type="ECO:0000256" key="28">
    <source>
        <dbReference type="SAM" id="SignalP"/>
    </source>
</evidence>
<feature type="binding site" evidence="21">
    <location>
        <begin position="598"/>
        <end position="605"/>
    </location>
    <ligand>
        <name>ATP</name>
        <dbReference type="ChEBI" id="CHEBI:30616"/>
    </ligand>
</feature>
<keyword evidence="3" id="KW-1003">Cell membrane</keyword>
<evidence type="ECO:0000259" key="29">
    <source>
        <dbReference type="PROSITE" id="PS50011"/>
    </source>
</evidence>
<evidence type="ECO:0000256" key="25">
    <source>
        <dbReference type="RuleBase" id="RU000311"/>
    </source>
</evidence>
<evidence type="ECO:0000256" key="7">
    <source>
        <dbReference type="ARBA" id="ARBA00022737"/>
    </source>
</evidence>
<protein>
    <recommendedName>
        <fullName evidence="2">receptor protein-tyrosine kinase</fullName>
        <ecNumber evidence="2">2.7.10.1</ecNumber>
    </recommendedName>
</protein>
<dbReference type="GO" id="GO:0005019">
    <property type="term" value="F:platelet-derived growth factor beta-receptor activity"/>
    <property type="evidence" value="ECO:0007669"/>
    <property type="project" value="TreeGrafter"/>
</dbReference>
<keyword evidence="14" id="KW-0829">Tyrosine-protein kinase</keyword>
<dbReference type="SMART" id="SM00408">
    <property type="entry name" value="IGc2"/>
    <property type="match status" value="4"/>
</dbReference>
<evidence type="ECO:0000256" key="15">
    <source>
        <dbReference type="ARBA" id="ARBA00023157"/>
    </source>
</evidence>
<dbReference type="PROSITE" id="PS50011">
    <property type="entry name" value="PROTEIN_KINASE_DOM"/>
    <property type="match status" value="1"/>
</dbReference>
<dbReference type="RefSeq" id="XP_028271185.1">
    <property type="nucleotide sequence ID" value="XM_028415384.1"/>
</dbReference>
<dbReference type="PANTHER" id="PTHR24416:SF53">
    <property type="entry name" value="PLATELET-DERIVED GROWTH FACTOR RECEPTOR BETA"/>
    <property type="match status" value="1"/>
</dbReference>